<dbReference type="InterPro" id="IPR000026">
    <property type="entry name" value="N1-like"/>
</dbReference>
<evidence type="ECO:0000256" key="4">
    <source>
        <dbReference type="ARBA" id="ARBA00023157"/>
    </source>
</evidence>
<keyword evidence="4" id="KW-1015">Disulfide bond</keyword>
<dbReference type="GO" id="GO:0016787">
    <property type="term" value="F:hydrolase activity"/>
    <property type="evidence" value="ECO:0007669"/>
    <property type="project" value="UniProtKB-KW"/>
</dbReference>
<evidence type="ECO:0000256" key="3">
    <source>
        <dbReference type="ARBA" id="ARBA00022801"/>
    </source>
</evidence>
<dbReference type="GO" id="GO:0004521">
    <property type="term" value="F:RNA endonuclease activity"/>
    <property type="evidence" value="ECO:0007669"/>
    <property type="project" value="InterPro"/>
</dbReference>
<evidence type="ECO:0000256" key="1">
    <source>
        <dbReference type="ARBA" id="ARBA00022722"/>
    </source>
</evidence>
<comment type="caution">
    <text evidence="7">The sequence shown here is derived from an EMBL/GenBank/DDBJ whole genome shotgun (WGS) entry which is preliminary data.</text>
</comment>
<keyword evidence="2" id="KW-0255">Endonuclease</keyword>
<keyword evidence="8" id="KW-1185">Reference proteome</keyword>
<feature type="signal peptide" evidence="6">
    <location>
        <begin position="1"/>
        <end position="22"/>
    </location>
</feature>
<dbReference type="AlphaFoldDB" id="A0AAW0DLT8"/>
<gene>
    <name evidence="7" type="ORF">R3P38DRAFT_2762611</name>
</gene>
<evidence type="ECO:0000313" key="7">
    <source>
        <dbReference type="EMBL" id="KAK7052202.1"/>
    </source>
</evidence>
<keyword evidence="3" id="KW-0378">Hydrolase</keyword>
<dbReference type="Pfam" id="PF00545">
    <property type="entry name" value="Ribonuclease"/>
    <property type="match status" value="1"/>
</dbReference>
<evidence type="ECO:0000256" key="5">
    <source>
        <dbReference type="ARBA" id="ARBA00023239"/>
    </source>
</evidence>
<dbReference type="Proteomes" id="UP001362999">
    <property type="component" value="Unassembled WGS sequence"/>
</dbReference>
<name>A0AAW0DLT8_9AGAR</name>
<feature type="chain" id="PRO_5043877918" evidence="6">
    <location>
        <begin position="23"/>
        <end position="138"/>
    </location>
</feature>
<dbReference type="EMBL" id="JAWWNJ010000007">
    <property type="protein sequence ID" value="KAK7052202.1"/>
    <property type="molecule type" value="Genomic_DNA"/>
</dbReference>
<keyword evidence="1" id="KW-0540">Nuclease</keyword>
<proteinExistence type="predicted"/>
<dbReference type="SUPFAM" id="SSF53933">
    <property type="entry name" value="Microbial ribonucleases"/>
    <property type="match status" value="1"/>
</dbReference>
<sequence>MLFKASFLAVLLAATAPLVAEAFRFREVDCEEDRYYLNPDVNRALERGFLSTFKDTVGGFPRPFNGDRAILHQECAESELYEFPIVFRSPVYDGTFPPGPDRIVFTRHGIYCGVVTHTDDGFVACPEVLKRVIKLRMG</sequence>
<dbReference type="GO" id="GO:0016829">
    <property type="term" value="F:lyase activity"/>
    <property type="evidence" value="ECO:0007669"/>
    <property type="project" value="UniProtKB-KW"/>
</dbReference>
<accession>A0AAW0DLT8</accession>
<dbReference type="PANTHER" id="PTHR42104">
    <property type="entry name" value="EXTRACELLULAR GUANYL-SPECIFIC RIBONUCLEASE RNTA (AFU_ORTHOLOGUE AFUA_4G03230)"/>
    <property type="match status" value="1"/>
</dbReference>
<dbReference type="InterPro" id="IPR016191">
    <property type="entry name" value="Ribonuclease/ribotoxin"/>
</dbReference>
<organism evidence="7 8">
    <name type="scientific">Favolaschia claudopus</name>
    <dbReference type="NCBI Taxonomy" id="2862362"/>
    <lineage>
        <taxon>Eukaryota</taxon>
        <taxon>Fungi</taxon>
        <taxon>Dikarya</taxon>
        <taxon>Basidiomycota</taxon>
        <taxon>Agaricomycotina</taxon>
        <taxon>Agaricomycetes</taxon>
        <taxon>Agaricomycetidae</taxon>
        <taxon>Agaricales</taxon>
        <taxon>Marasmiineae</taxon>
        <taxon>Mycenaceae</taxon>
        <taxon>Favolaschia</taxon>
    </lineage>
</organism>
<protein>
    <submittedName>
        <fullName evidence="7">Uncharacterized protein</fullName>
    </submittedName>
</protein>
<dbReference type="GO" id="GO:0003723">
    <property type="term" value="F:RNA binding"/>
    <property type="evidence" value="ECO:0007669"/>
    <property type="project" value="InterPro"/>
</dbReference>
<reference evidence="7 8" key="1">
    <citation type="journal article" date="2024" name="J Genomics">
        <title>Draft genome sequencing and assembly of Favolaschia claudopus CIRM-BRFM 2984 isolated from oak limbs.</title>
        <authorList>
            <person name="Navarro D."/>
            <person name="Drula E."/>
            <person name="Chaduli D."/>
            <person name="Cazenave R."/>
            <person name="Ahrendt S."/>
            <person name="Wang J."/>
            <person name="Lipzen A."/>
            <person name="Daum C."/>
            <person name="Barry K."/>
            <person name="Grigoriev I.V."/>
            <person name="Favel A."/>
            <person name="Rosso M.N."/>
            <person name="Martin F."/>
        </authorList>
    </citation>
    <scope>NUCLEOTIDE SEQUENCE [LARGE SCALE GENOMIC DNA]</scope>
    <source>
        <strain evidence="7 8">CIRM-BRFM 2984</strain>
    </source>
</reference>
<evidence type="ECO:0000256" key="6">
    <source>
        <dbReference type="SAM" id="SignalP"/>
    </source>
</evidence>
<evidence type="ECO:0000313" key="8">
    <source>
        <dbReference type="Proteomes" id="UP001362999"/>
    </source>
</evidence>
<dbReference type="PANTHER" id="PTHR42104:SF1">
    <property type="entry name" value="EXTRACELLULAR GUANYL-SPECIFIC RIBONUCLEASE RNTA (AFU_ORTHOLOGUE AFUA_4G03230)"/>
    <property type="match status" value="1"/>
</dbReference>
<keyword evidence="5" id="KW-0456">Lyase</keyword>
<dbReference type="Gene3D" id="3.10.450.30">
    <property type="entry name" value="Microbial ribonucleases"/>
    <property type="match status" value="1"/>
</dbReference>
<keyword evidence="6" id="KW-0732">Signal</keyword>
<evidence type="ECO:0000256" key="2">
    <source>
        <dbReference type="ARBA" id="ARBA00022759"/>
    </source>
</evidence>